<dbReference type="Proteomes" id="UP000752171">
    <property type="component" value="Unassembled WGS sequence"/>
</dbReference>
<sequence>MANIQHVLLETLQNLSECDIKTFQWYLNNGIKEFRPIPKAQLENADRTDMVDIIVQCYKGNGAVDITLSILRKMNKNQQVEVLWTKLREGKETLLKRWDLPWTMLSTCLHPAGVREGV</sequence>
<feature type="domain" description="Pyrin" evidence="1">
    <location>
        <begin position="1"/>
        <end position="93"/>
    </location>
</feature>
<evidence type="ECO:0000313" key="2">
    <source>
        <dbReference type="EMBL" id="KAG9260422.1"/>
    </source>
</evidence>
<reference evidence="2 3" key="1">
    <citation type="submission" date="2021-07" db="EMBL/GenBank/DDBJ databases">
        <authorList>
            <person name="Imarazene B."/>
            <person name="Zahm M."/>
            <person name="Klopp C."/>
            <person name="Cabau C."/>
            <person name="Beille S."/>
            <person name="Jouanno E."/>
            <person name="Castinel A."/>
            <person name="Lluch J."/>
            <person name="Gil L."/>
            <person name="Kuchtly C."/>
            <person name="Lopez Roques C."/>
            <person name="Donnadieu C."/>
            <person name="Parrinello H."/>
            <person name="Journot L."/>
            <person name="Du K."/>
            <person name="Schartl M."/>
            <person name="Retaux S."/>
            <person name="Guiguen Y."/>
        </authorList>
    </citation>
    <scope>NUCLEOTIDE SEQUENCE [LARGE SCALE GENOMIC DNA]</scope>
    <source>
        <strain evidence="2">Pach_M1</strain>
        <tissue evidence="2">Testis</tissue>
    </source>
</reference>
<evidence type="ECO:0000313" key="3">
    <source>
        <dbReference type="Proteomes" id="UP000752171"/>
    </source>
</evidence>
<dbReference type="Gene3D" id="1.10.533.10">
    <property type="entry name" value="Death Domain, Fas"/>
    <property type="match status" value="1"/>
</dbReference>
<name>A0A8T2KRR3_ASTMX</name>
<protein>
    <submittedName>
        <fullName evidence="2">Pyrin-like</fullName>
    </submittedName>
</protein>
<dbReference type="AlphaFoldDB" id="A0A8T2KRR3"/>
<dbReference type="SUPFAM" id="SSF47986">
    <property type="entry name" value="DEATH domain"/>
    <property type="match status" value="1"/>
</dbReference>
<comment type="caution">
    <text evidence="2">The sequence shown here is derived from an EMBL/GenBank/DDBJ whole genome shotgun (WGS) entry which is preliminary data.</text>
</comment>
<organism evidence="2 3">
    <name type="scientific">Astyanax mexicanus</name>
    <name type="common">Blind cave fish</name>
    <name type="synonym">Astyanax fasciatus mexicanus</name>
    <dbReference type="NCBI Taxonomy" id="7994"/>
    <lineage>
        <taxon>Eukaryota</taxon>
        <taxon>Metazoa</taxon>
        <taxon>Chordata</taxon>
        <taxon>Craniata</taxon>
        <taxon>Vertebrata</taxon>
        <taxon>Euteleostomi</taxon>
        <taxon>Actinopterygii</taxon>
        <taxon>Neopterygii</taxon>
        <taxon>Teleostei</taxon>
        <taxon>Ostariophysi</taxon>
        <taxon>Characiformes</taxon>
        <taxon>Characoidei</taxon>
        <taxon>Acestrorhamphidae</taxon>
        <taxon>Acestrorhamphinae</taxon>
        <taxon>Astyanax</taxon>
    </lineage>
</organism>
<dbReference type="SMART" id="SM01289">
    <property type="entry name" value="PYRIN"/>
    <property type="match status" value="1"/>
</dbReference>
<proteinExistence type="predicted"/>
<gene>
    <name evidence="2" type="primary">CASPB</name>
    <name evidence="2" type="ORF">AMEX_G26680</name>
</gene>
<dbReference type="Pfam" id="PF02758">
    <property type="entry name" value="PYRIN"/>
    <property type="match status" value="1"/>
</dbReference>
<accession>A0A8T2KRR3</accession>
<dbReference type="EMBL" id="JAICCE010000024">
    <property type="protein sequence ID" value="KAG9260422.1"/>
    <property type="molecule type" value="Genomic_DNA"/>
</dbReference>
<evidence type="ECO:0000259" key="1">
    <source>
        <dbReference type="PROSITE" id="PS50824"/>
    </source>
</evidence>
<dbReference type="InterPro" id="IPR011029">
    <property type="entry name" value="DEATH-like_dom_sf"/>
</dbReference>
<dbReference type="PROSITE" id="PS50824">
    <property type="entry name" value="DAPIN"/>
    <property type="match status" value="1"/>
</dbReference>
<dbReference type="CDD" id="cd08321">
    <property type="entry name" value="Pyrin_ASC-like"/>
    <property type="match status" value="1"/>
</dbReference>
<dbReference type="InterPro" id="IPR004020">
    <property type="entry name" value="DAPIN"/>
</dbReference>